<dbReference type="Proteomes" id="UP000018144">
    <property type="component" value="Unassembled WGS sequence"/>
</dbReference>
<feature type="transmembrane region" description="Helical" evidence="8">
    <location>
        <begin position="580"/>
        <end position="600"/>
    </location>
</feature>
<comment type="subcellular location">
    <subcellularLocation>
        <location evidence="6">Endomembrane system</location>
        <topology evidence="6">Single-pass membrane protein</topology>
    </subcellularLocation>
    <subcellularLocation>
        <location evidence="1">Membrane</location>
        <topology evidence="1">Multi-pass membrane protein</topology>
    </subcellularLocation>
</comment>
<feature type="region of interest" description="Disordered" evidence="7">
    <location>
        <begin position="307"/>
        <end position="345"/>
    </location>
</feature>
<dbReference type="InterPro" id="IPR004895">
    <property type="entry name" value="Prenylated_rab_accept_PRA1"/>
</dbReference>
<evidence type="ECO:0000256" key="4">
    <source>
        <dbReference type="ARBA" id="ARBA00022989"/>
    </source>
</evidence>
<dbReference type="SUPFAM" id="SSF46565">
    <property type="entry name" value="Chaperone J-domain"/>
    <property type="match status" value="1"/>
</dbReference>
<dbReference type="PANTHER" id="PTHR44653">
    <property type="entry name" value="DNAJ HOMOLOG SUBFAMILY C MEMBER 1"/>
    <property type="match status" value="1"/>
</dbReference>
<feature type="region of interest" description="Disordered" evidence="7">
    <location>
        <begin position="767"/>
        <end position="790"/>
    </location>
</feature>
<dbReference type="Pfam" id="PF03208">
    <property type="entry name" value="PRA1"/>
    <property type="match status" value="1"/>
</dbReference>
<feature type="transmembrane region" description="Helical" evidence="8">
    <location>
        <begin position="121"/>
        <end position="139"/>
    </location>
</feature>
<dbReference type="InterPro" id="IPR001623">
    <property type="entry name" value="DnaJ_domain"/>
</dbReference>
<dbReference type="InterPro" id="IPR052606">
    <property type="entry name" value="DnaJ_domain_protein"/>
</dbReference>
<dbReference type="CDD" id="cd06257">
    <property type="entry name" value="DnaJ"/>
    <property type="match status" value="1"/>
</dbReference>
<sequence length="790" mass="87098">MSRISIPVSLISERFGLNRFTEGASRMPLANRFSNIKPFGEFFDVKRISKPQNFGEVQSRATYNLSYFASNYACVFAILSIYSLLSNLLLLFVIVLVAGGMWGIGKLGGRDLEIGSIKATTSQLYTTLICLAVPLGLFASPISTVLWLIGASGVCILGHASFMDKPIENAFSEEAVYSNSSAGIVLPKNNNKVSHDVLVERARKKIEEAQKTGATSLELEEEELDAWQKYQEKEEKIKKGIAAQAEREAKRKIAAPLGYASTSRPSALSAPGFPAGGSTRSASTSRLPDALSSSPYFAAPPSPLLAGSFPVDESDSKQATGSVQSRAGAFEDPDASKDPNAPKRSYYRYFAPEPPSPPRVIKAEHLEVTYNPGGFYSDGEIDELRQEIVNGLQASNTPNRAISSPFLDADAEARRQKRAEARLELSRTTFNTYDRSTTTPAMRLLSALLLIAFSAIALAQWSADDHEIFRLREELIKYEGANATFYSFMGAQPSSSTEELHRLFRKTSARVHPDKFKPNPKLTRSQNNAARKLANERYARLGVIDKLMAGPQRDRYDHFLKNGFPKYKKGGYAYERFRPGMAMVMLILWGICGATHYVVLKGNETKHRKHMQQIIDDARNGTWGANAVVPRIVELDSDDSGSERRKSKKGAKSEPSAPKVRKYVADNGKVFMVQQSGEVFLVDGNEEFLLDLDEIPKATLGRTCLVTWPRGIYNITLGRVLGRIGDAKPVTEEEVEEEEEEEAEEATATGATATKKAVAAKKGVAKKIEKGGDGMPRRRMKTRAVKKEKE</sequence>
<evidence type="ECO:0000256" key="7">
    <source>
        <dbReference type="SAM" id="MobiDB-lite"/>
    </source>
</evidence>
<feature type="transmembrane region" description="Helical" evidence="8">
    <location>
        <begin position="65"/>
        <end position="82"/>
    </location>
</feature>
<feature type="compositionally biased region" description="Low complexity" evidence="7">
    <location>
        <begin position="746"/>
        <end position="755"/>
    </location>
</feature>
<dbReference type="eggNOG" id="KOG3142">
    <property type="taxonomic scope" value="Eukaryota"/>
</dbReference>
<evidence type="ECO:0000256" key="6">
    <source>
        <dbReference type="ARBA" id="ARBA00037847"/>
    </source>
</evidence>
<dbReference type="Gene3D" id="1.10.287.110">
    <property type="entry name" value="DnaJ domain"/>
    <property type="match status" value="1"/>
</dbReference>
<dbReference type="InterPro" id="IPR036869">
    <property type="entry name" value="J_dom_sf"/>
</dbReference>
<feature type="region of interest" description="Disordered" evidence="7">
    <location>
        <begin position="261"/>
        <end position="294"/>
    </location>
</feature>
<proteinExistence type="predicted"/>
<feature type="domain" description="J" evidence="9">
    <location>
        <begin position="484"/>
        <end position="560"/>
    </location>
</feature>
<dbReference type="GO" id="GO:0016020">
    <property type="term" value="C:membrane"/>
    <property type="evidence" value="ECO:0007669"/>
    <property type="project" value="UniProtKB-SubCell"/>
</dbReference>
<feature type="region of interest" description="Disordered" evidence="7">
    <location>
        <begin position="637"/>
        <end position="659"/>
    </location>
</feature>
<evidence type="ECO:0000256" key="8">
    <source>
        <dbReference type="SAM" id="Phobius"/>
    </source>
</evidence>
<dbReference type="GO" id="GO:0012505">
    <property type="term" value="C:endomembrane system"/>
    <property type="evidence" value="ECO:0007669"/>
    <property type="project" value="UniProtKB-SubCell"/>
</dbReference>
<protein>
    <submittedName>
        <fullName evidence="10">Similar to Prenylated Rab acceptor 1 acc. no. P53633</fullName>
    </submittedName>
</protein>
<evidence type="ECO:0000313" key="11">
    <source>
        <dbReference type="Proteomes" id="UP000018144"/>
    </source>
</evidence>
<feature type="compositionally biased region" description="Basic and acidic residues" evidence="7">
    <location>
        <begin position="767"/>
        <end position="776"/>
    </location>
</feature>
<organism evidence="10 11">
    <name type="scientific">Pyronema omphalodes (strain CBS 100304)</name>
    <name type="common">Pyronema confluens</name>
    <dbReference type="NCBI Taxonomy" id="1076935"/>
    <lineage>
        <taxon>Eukaryota</taxon>
        <taxon>Fungi</taxon>
        <taxon>Dikarya</taxon>
        <taxon>Ascomycota</taxon>
        <taxon>Pezizomycotina</taxon>
        <taxon>Pezizomycetes</taxon>
        <taxon>Pezizales</taxon>
        <taxon>Pyronemataceae</taxon>
        <taxon>Pyronema</taxon>
    </lineage>
</organism>
<feature type="compositionally biased region" description="Acidic residues" evidence="7">
    <location>
        <begin position="732"/>
        <end position="745"/>
    </location>
</feature>
<dbReference type="eggNOG" id="KOG0724">
    <property type="taxonomic scope" value="Eukaryota"/>
</dbReference>
<keyword evidence="4 8" id="KW-1133">Transmembrane helix</keyword>
<keyword evidence="11" id="KW-1185">Reference proteome</keyword>
<accession>U4LBY5</accession>
<reference evidence="10 11" key="1">
    <citation type="journal article" date="2013" name="PLoS Genet.">
        <title>The genome and development-dependent transcriptomes of Pyronema confluens: a window into fungal evolution.</title>
        <authorList>
            <person name="Traeger S."/>
            <person name="Altegoer F."/>
            <person name="Freitag M."/>
            <person name="Gabaldon T."/>
            <person name="Kempken F."/>
            <person name="Kumar A."/>
            <person name="Marcet-Houben M."/>
            <person name="Poggeler S."/>
            <person name="Stajich J.E."/>
            <person name="Nowrousian M."/>
        </authorList>
    </citation>
    <scope>NUCLEOTIDE SEQUENCE [LARGE SCALE GENOMIC DNA]</scope>
    <source>
        <strain evidence="11">CBS 100304</strain>
        <tissue evidence="10">Vegetative mycelium</tissue>
    </source>
</reference>
<keyword evidence="2 8" id="KW-0812">Transmembrane</keyword>
<evidence type="ECO:0000259" key="9">
    <source>
        <dbReference type="PROSITE" id="PS50076"/>
    </source>
</evidence>
<feature type="region of interest" description="Disordered" evidence="7">
    <location>
        <begin position="732"/>
        <end position="755"/>
    </location>
</feature>
<evidence type="ECO:0000256" key="1">
    <source>
        <dbReference type="ARBA" id="ARBA00004141"/>
    </source>
</evidence>
<keyword evidence="5 8" id="KW-0472">Membrane</keyword>
<keyword evidence="3" id="KW-0732">Signal</keyword>
<dbReference type="PANTHER" id="PTHR44653:SF2">
    <property type="entry name" value="DNAJ HOMOLOG SUBFAMILY C MEMBER 1"/>
    <property type="match status" value="1"/>
</dbReference>
<dbReference type="PROSITE" id="PS50076">
    <property type="entry name" value="DNAJ_2"/>
    <property type="match status" value="1"/>
</dbReference>
<dbReference type="STRING" id="1076935.U4LBY5"/>
<gene>
    <name evidence="10" type="ORF">PCON_11482</name>
</gene>
<name>U4LBY5_PYROM</name>
<evidence type="ECO:0000313" key="10">
    <source>
        <dbReference type="EMBL" id="CCX11888.1"/>
    </source>
</evidence>
<dbReference type="AlphaFoldDB" id="U4LBY5"/>
<feature type="transmembrane region" description="Helical" evidence="8">
    <location>
        <begin position="88"/>
        <end position="109"/>
    </location>
</feature>
<dbReference type="EMBL" id="HF935653">
    <property type="protein sequence ID" value="CCX11888.1"/>
    <property type="molecule type" value="Genomic_DNA"/>
</dbReference>
<evidence type="ECO:0000256" key="2">
    <source>
        <dbReference type="ARBA" id="ARBA00022692"/>
    </source>
</evidence>
<evidence type="ECO:0000256" key="3">
    <source>
        <dbReference type="ARBA" id="ARBA00022729"/>
    </source>
</evidence>
<dbReference type="OrthoDB" id="413400at2759"/>
<evidence type="ECO:0000256" key="5">
    <source>
        <dbReference type="ARBA" id="ARBA00023136"/>
    </source>
</evidence>